<evidence type="ECO:0000256" key="2">
    <source>
        <dbReference type="SAM" id="Phobius"/>
    </source>
</evidence>
<accession>A0ABT1H5M5</accession>
<evidence type="ECO:0000259" key="3">
    <source>
        <dbReference type="Pfam" id="PF21946"/>
    </source>
</evidence>
<dbReference type="Pfam" id="PF21946">
    <property type="entry name" value="LppM"/>
    <property type="match status" value="1"/>
</dbReference>
<comment type="caution">
    <text evidence="4">The sequence shown here is derived from an EMBL/GenBank/DDBJ whole genome shotgun (WGS) entry which is preliminary data.</text>
</comment>
<keyword evidence="2" id="KW-0812">Transmembrane</keyword>
<gene>
    <name evidence="4" type="ORF">LX12_003747</name>
</gene>
<organism evidence="4 5">
    <name type="scientific">Williamsia serinedens</name>
    <dbReference type="NCBI Taxonomy" id="391736"/>
    <lineage>
        <taxon>Bacteria</taxon>
        <taxon>Bacillati</taxon>
        <taxon>Actinomycetota</taxon>
        <taxon>Actinomycetes</taxon>
        <taxon>Mycobacteriales</taxon>
        <taxon>Nocardiaceae</taxon>
        <taxon>Williamsia</taxon>
    </lineage>
</organism>
<keyword evidence="2" id="KW-0472">Membrane</keyword>
<evidence type="ECO:0000256" key="1">
    <source>
        <dbReference type="SAM" id="MobiDB-lite"/>
    </source>
</evidence>
<name>A0ABT1H5M5_9NOCA</name>
<feature type="domain" description="LppM" evidence="3">
    <location>
        <begin position="47"/>
        <end position="199"/>
    </location>
</feature>
<feature type="transmembrane region" description="Helical" evidence="2">
    <location>
        <begin position="210"/>
        <end position="232"/>
    </location>
</feature>
<reference evidence="4 5" key="1">
    <citation type="submission" date="2022-06" db="EMBL/GenBank/DDBJ databases">
        <title>Genomic Encyclopedia of Archaeal and Bacterial Type Strains, Phase II (KMG-II): from individual species to whole genera.</title>
        <authorList>
            <person name="Goeker M."/>
        </authorList>
    </citation>
    <scope>NUCLEOTIDE SEQUENCE [LARGE SCALE GENOMIC DNA]</scope>
    <source>
        <strain evidence="4 5">DSM 45037</strain>
    </source>
</reference>
<protein>
    <recommendedName>
        <fullName evidence="3">LppM domain-containing protein</fullName>
    </recommendedName>
</protein>
<keyword evidence="2" id="KW-1133">Transmembrane helix</keyword>
<sequence length="246" mass="25888">MTSSPTPRPIRPARTRRAVRAVVAVLLLLAASASLTSCMERSSYVGDRLWGDLIVAQKSSGDANGATGTSNGVPRIEVPQSMAGNVVAEDYDADGFRGTRITYSALPVGVFNQLGDLLLEAYPNSSVSMQLSTKRSGDVVRLRASADLTPLTAGKDLIVMTVRFAGSISATNGQQTSDDTVRWTPQPGTTADLSAEADYPDPGTAAFDDWTWLLIGITLAVVLIVGGIAYLARDSSPRVGATPRDS</sequence>
<proteinExistence type="predicted"/>
<dbReference type="Proteomes" id="UP001205740">
    <property type="component" value="Unassembled WGS sequence"/>
</dbReference>
<feature type="region of interest" description="Disordered" evidence="1">
    <location>
        <begin position="171"/>
        <end position="193"/>
    </location>
</feature>
<dbReference type="InterPro" id="IPR053807">
    <property type="entry name" value="LppM"/>
</dbReference>
<dbReference type="RefSeq" id="WP_253656102.1">
    <property type="nucleotide sequence ID" value="NZ_BAAAOE010000002.1"/>
</dbReference>
<evidence type="ECO:0000313" key="4">
    <source>
        <dbReference type="EMBL" id="MCP2162539.1"/>
    </source>
</evidence>
<keyword evidence="5" id="KW-1185">Reference proteome</keyword>
<dbReference type="EMBL" id="JAMTCG010000007">
    <property type="protein sequence ID" value="MCP2162539.1"/>
    <property type="molecule type" value="Genomic_DNA"/>
</dbReference>
<evidence type="ECO:0000313" key="5">
    <source>
        <dbReference type="Proteomes" id="UP001205740"/>
    </source>
</evidence>